<dbReference type="PANTHER" id="PTHR35802">
    <property type="entry name" value="PROTEASE SYNTHASE AND SPORULATION PROTEIN PAI 2"/>
    <property type="match status" value="1"/>
</dbReference>
<dbReference type="PANTHER" id="PTHR35802:SF1">
    <property type="entry name" value="PROTEASE SYNTHASE AND SPORULATION PROTEIN PAI 2"/>
    <property type="match status" value="1"/>
</dbReference>
<dbReference type="Gene3D" id="2.30.110.10">
    <property type="entry name" value="Electron Transport, Fmn-binding Protein, Chain A"/>
    <property type="match status" value="1"/>
</dbReference>
<reference evidence="1" key="1">
    <citation type="submission" date="2021-02" db="EMBL/GenBank/DDBJ databases">
        <title>Neisseriaceae sp. 26B isolated from the cloaca of a Common Toad-headed Turtle (Mesoclemmys nasuta).</title>
        <authorList>
            <person name="Spergser J."/>
            <person name="Busse H.-J."/>
        </authorList>
    </citation>
    <scope>NUCLEOTIDE SEQUENCE</scope>
    <source>
        <strain evidence="1">26B</strain>
    </source>
</reference>
<dbReference type="Proteomes" id="UP000653156">
    <property type="component" value="Chromosome"/>
</dbReference>
<evidence type="ECO:0000313" key="1">
    <source>
        <dbReference type="EMBL" id="QRQ82213.1"/>
    </source>
</evidence>
<dbReference type="InterPro" id="IPR012349">
    <property type="entry name" value="Split_barrel_FMN-bd"/>
</dbReference>
<sequence length="216" mass="24522">MFTPPKFQQTDPAELHSFVQHHPLATVVVQTNQGLEATHIPLYWQCQPNGHGCLLGHFAKANPIWQNALPEQAWLAIFQDSGHYISANWYPAKQQHHKVVPTWNYQAVHIYGQGRLLESEADAHRILTLLTEQHEQSQARPWRLADAPADYIQAMCRAIMCFEITIERIEGKYKLSQNQTEANRQGVVNGLLAENTAAARQMAARIEQFSPPQSQP</sequence>
<gene>
    <name evidence="1" type="ORF">JQU52_01985</name>
</gene>
<dbReference type="Pfam" id="PF04299">
    <property type="entry name" value="FMN_bind_2"/>
    <property type="match status" value="1"/>
</dbReference>
<accession>A0A892ZHV8</accession>
<dbReference type="AlphaFoldDB" id="A0A892ZHV8"/>
<dbReference type="EMBL" id="CP069798">
    <property type="protein sequence ID" value="QRQ82213.1"/>
    <property type="molecule type" value="Genomic_DNA"/>
</dbReference>
<proteinExistence type="predicted"/>
<dbReference type="KEGG" id="ptes:JQU52_01985"/>
<dbReference type="SUPFAM" id="SSF50475">
    <property type="entry name" value="FMN-binding split barrel"/>
    <property type="match status" value="1"/>
</dbReference>
<dbReference type="RefSeq" id="WP_230339506.1">
    <property type="nucleotide sequence ID" value="NZ_CP069798.1"/>
</dbReference>
<dbReference type="PIRSF" id="PIRSF010372">
    <property type="entry name" value="PaiB"/>
    <property type="match status" value="1"/>
</dbReference>
<name>A0A892ZHV8_9NEIS</name>
<organism evidence="1 2">
    <name type="scientific">Paralysiella testudinis</name>
    <dbReference type="NCBI Taxonomy" id="2809020"/>
    <lineage>
        <taxon>Bacteria</taxon>
        <taxon>Pseudomonadati</taxon>
        <taxon>Pseudomonadota</taxon>
        <taxon>Betaproteobacteria</taxon>
        <taxon>Neisseriales</taxon>
        <taxon>Neisseriaceae</taxon>
        <taxon>Paralysiella</taxon>
    </lineage>
</organism>
<keyword evidence="2" id="KW-1185">Reference proteome</keyword>
<dbReference type="InterPro" id="IPR007396">
    <property type="entry name" value="TR_PAI2-type"/>
</dbReference>
<evidence type="ECO:0000313" key="2">
    <source>
        <dbReference type="Proteomes" id="UP000653156"/>
    </source>
</evidence>
<protein>
    <submittedName>
        <fullName evidence="1">FMN-binding negative transcriptional regulator</fullName>
    </submittedName>
</protein>